<feature type="region of interest" description="Disordered" evidence="7">
    <location>
        <begin position="615"/>
        <end position="636"/>
    </location>
</feature>
<dbReference type="GO" id="GO:0005737">
    <property type="term" value="C:cytoplasm"/>
    <property type="evidence" value="ECO:0007669"/>
    <property type="project" value="TreeGrafter"/>
</dbReference>
<dbReference type="Pfam" id="PF00572">
    <property type="entry name" value="Ribosomal_L13"/>
    <property type="match status" value="1"/>
</dbReference>
<comment type="similarity">
    <text evidence="2">Belongs to the zygin family.</text>
</comment>
<gene>
    <name evidence="8" type="ORF">NMOB1V02_LOCUS1688</name>
</gene>
<dbReference type="FunFam" id="3.90.1180.10:FF:000005">
    <property type="entry name" value="39S ribosomal protein L13, mitochondrial"/>
    <property type="match status" value="1"/>
</dbReference>
<dbReference type="EMBL" id="OA882213">
    <property type="protein sequence ID" value="CAD7273818.1"/>
    <property type="molecule type" value="Genomic_DNA"/>
</dbReference>
<evidence type="ECO:0000256" key="2">
    <source>
        <dbReference type="ARBA" id="ARBA00006788"/>
    </source>
</evidence>
<dbReference type="OrthoDB" id="7959977at2759"/>
<feature type="compositionally biased region" description="Basic and acidic residues" evidence="7">
    <location>
        <begin position="773"/>
        <end position="787"/>
    </location>
</feature>
<keyword evidence="3" id="KW-0597">Phosphoprotein</keyword>
<name>A0A7R9GAG9_9CRUS</name>
<evidence type="ECO:0000313" key="9">
    <source>
        <dbReference type="Proteomes" id="UP000678499"/>
    </source>
</evidence>
<accession>A0A7R9GAG9</accession>
<proteinExistence type="inferred from homology"/>
<evidence type="ECO:0000256" key="7">
    <source>
        <dbReference type="SAM" id="MobiDB-lite"/>
    </source>
</evidence>
<comment type="similarity">
    <text evidence="1">Belongs to the universal ribosomal protein uL13 family.</text>
</comment>
<feature type="region of interest" description="Disordered" evidence="7">
    <location>
        <begin position="766"/>
        <end position="787"/>
    </location>
</feature>
<evidence type="ECO:0000256" key="1">
    <source>
        <dbReference type="ARBA" id="ARBA00006227"/>
    </source>
</evidence>
<keyword evidence="9" id="KW-1185">Reference proteome</keyword>
<dbReference type="HAMAP" id="MF_01366">
    <property type="entry name" value="Ribosomal_uL13"/>
    <property type="match status" value="1"/>
</dbReference>
<dbReference type="Proteomes" id="UP000678499">
    <property type="component" value="Unassembled WGS sequence"/>
</dbReference>
<dbReference type="Gene3D" id="3.90.1180.10">
    <property type="entry name" value="Ribosomal protein L13"/>
    <property type="match status" value="1"/>
</dbReference>
<evidence type="ECO:0000256" key="6">
    <source>
        <dbReference type="ARBA" id="ARBA00023274"/>
    </source>
</evidence>
<dbReference type="CDD" id="cd00392">
    <property type="entry name" value="Ribosomal_L13"/>
    <property type="match status" value="1"/>
</dbReference>
<dbReference type="GO" id="GO:1990904">
    <property type="term" value="C:ribonucleoprotein complex"/>
    <property type="evidence" value="ECO:0007669"/>
    <property type="project" value="UniProtKB-KW"/>
</dbReference>
<dbReference type="GO" id="GO:0030424">
    <property type="term" value="C:axon"/>
    <property type="evidence" value="ECO:0007669"/>
    <property type="project" value="TreeGrafter"/>
</dbReference>
<keyword evidence="5" id="KW-0175">Coiled coil</keyword>
<protein>
    <submittedName>
        <fullName evidence="8">Uncharacterized protein</fullName>
    </submittedName>
</protein>
<dbReference type="Pfam" id="PF07763">
    <property type="entry name" value="FEZ"/>
    <property type="match status" value="1"/>
</dbReference>
<evidence type="ECO:0000256" key="5">
    <source>
        <dbReference type="ARBA" id="ARBA00023054"/>
    </source>
</evidence>
<feature type="region of interest" description="Disordered" evidence="7">
    <location>
        <begin position="887"/>
        <end position="906"/>
    </location>
</feature>
<dbReference type="InterPro" id="IPR036899">
    <property type="entry name" value="Ribosomal_uL13_sf"/>
</dbReference>
<evidence type="ECO:0000256" key="3">
    <source>
        <dbReference type="ARBA" id="ARBA00022553"/>
    </source>
</evidence>
<organism evidence="8">
    <name type="scientific">Notodromas monacha</name>
    <dbReference type="NCBI Taxonomy" id="399045"/>
    <lineage>
        <taxon>Eukaryota</taxon>
        <taxon>Metazoa</taxon>
        <taxon>Ecdysozoa</taxon>
        <taxon>Arthropoda</taxon>
        <taxon>Crustacea</taxon>
        <taxon>Oligostraca</taxon>
        <taxon>Ostracoda</taxon>
        <taxon>Podocopa</taxon>
        <taxon>Podocopida</taxon>
        <taxon>Cypridocopina</taxon>
        <taxon>Cypridoidea</taxon>
        <taxon>Cyprididae</taxon>
        <taxon>Notodromas</taxon>
    </lineage>
</organism>
<evidence type="ECO:0000256" key="4">
    <source>
        <dbReference type="ARBA" id="ARBA00022980"/>
    </source>
</evidence>
<dbReference type="PANTHER" id="PTHR12394:SF12">
    <property type="entry name" value="LD08195P"/>
    <property type="match status" value="1"/>
</dbReference>
<dbReference type="PANTHER" id="PTHR12394">
    <property type="entry name" value="ZYGIN"/>
    <property type="match status" value="1"/>
</dbReference>
<feature type="region of interest" description="Disordered" evidence="7">
    <location>
        <begin position="1040"/>
        <end position="1060"/>
    </location>
</feature>
<dbReference type="SUPFAM" id="SSF52161">
    <property type="entry name" value="Ribosomal protein L13"/>
    <property type="match status" value="1"/>
</dbReference>
<keyword evidence="6" id="KW-0687">Ribonucleoprotein</keyword>
<dbReference type="EMBL" id="CAJPEX010000176">
    <property type="protein sequence ID" value="CAG0913970.1"/>
    <property type="molecule type" value="Genomic_DNA"/>
</dbReference>
<reference evidence="8" key="1">
    <citation type="submission" date="2020-11" db="EMBL/GenBank/DDBJ databases">
        <authorList>
            <person name="Tran Van P."/>
        </authorList>
    </citation>
    <scope>NUCLEOTIDE SEQUENCE</scope>
</reference>
<dbReference type="InterPro" id="IPR005822">
    <property type="entry name" value="Ribosomal_uL13"/>
</dbReference>
<evidence type="ECO:0000313" key="8">
    <source>
        <dbReference type="EMBL" id="CAD7273818.1"/>
    </source>
</evidence>
<keyword evidence="4" id="KW-0689">Ribosomal protein</keyword>
<dbReference type="GO" id="GO:0005840">
    <property type="term" value="C:ribosome"/>
    <property type="evidence" value="ECO:0007669"/>
    <property type="project" value="UniProtKB-KW"/>
</dbReference>
<dbReference type="GO" id="GO:0003735">
    <property type="term" value="F:structural constituent of ribosome"/>
    <property type="evidence" value="ECO:0007669"/>
    <property type="project" value="InterPro"/>
</dbReference>
<feature type="compositionally biased region" description="Basic residues" evidence="7">
    <location>
        <begin position="1040"/>
        <end position="1051"/>
    </location>
</feature>
<dbReference type="GO" id="GO:0006412">
    <property type="term" value="P:translation"/>
    <property type="evidence" value="ECO:0007669"/>
    <property type="project" value="InterPro"/>
</dbReference>
<sequence length="1328" mass="149987">MKLRTKSTCALVFDDIMCKYKPEIRFSLVTLDYTARGNYPFRKAYAEPQTKTPLGPWGFKYRTVTNIDLLEEVGCKAVARAAVEIIVNDFKGGRNKTDNIPYKPSIELCNVVPGDDFSALASEANFRVMNEAQLISSTYQPSRVILQREHRLLFHDVMTDVKQRMLIALAKILNSVADGPPLEILCDDDLYEEGEEGWAEPGDKCWWMALEEALAEGPIFEESDEACACTNPGGDNGAHAPPDGDEPQQLQAKAAAVKLNQINQHLFGFFNCVLNLTRSGVLHTRTHAVQKSIKSVLSVADRVYRLLGPKLPTYQKGPLYIRDPDRFFVEHLEVFVGILGTALVLSTSAFPCAAQDLVLATDHKIIITNLKFAGVFRQTLERMLESPPKTLISKQLLLQKYRHPANEVMLYPIMQSLIDFKNLVEAYCQESVPIFVEEDLEEIEELLIFFQLTLAVLSREIVACWIYDGLPTRYQTLLDDFPHLIAYDPEGDPREKQLPPPELKRNRADAPRRLREFVSFTEDESAFVAPLAKMAGRLERSSGASRDVVDLRDDESSDIFGGQQQQDKMSKPVETAAEIFATLPGFNQLAEQLGVDLEKPKLQERDETYEWEINADCGSYAPKGDDDPKQWSEQQKQQQRVASQLLTEPVQAVGATIDVLKTFPASMLNKASAAVDRFPANTPGAFNTRHADLGEAFMTRKTVLDTRMNRRMAPKRTQGNSACKIMAELFADAPLATCESDIEDWSDFGEFQNSNVPDEADLLNGNATPLRNHKSDKIQPRGRKINEPDNFTESFSASLEDLVNTFDEKVTKCFFNFEENVEKFAPVQVRSQDEVMNDCQMWWTITGNYGNILPIDWSKSVARDMHMPALNVGTRDDNDNLEAMRSGLRRKGSGNGNRDEDFSSEDEAVASDLDMHALILSGLPSANQEPIKGADEVLKEIDDMMENGVSDESGVDSESRGSEVGDVFSSPVVHHLRKDKLEMLTQRELNDLYTEIEMEIRELSESLIAELALRDELEYEKELKNQFIALMVSIQNKKRHLSTSSHHRRTQKGVDKTTETKTTALSAKFRGTNDPKYLTTIIPYHTGSGPPDSNSLQILIKILRAIDEDSPAVPALLTDYILKDPFFVGDVIVEEASSGVGKVAGRTSESEEALRKIYQWNTFARQWWLYDAKWQDPFYSALTIAKYLAGRHKPIFSPVSDCGDHVVVINTKDIAMPAEDWRFRVYFHHTGYPGGATWTPAYDLHKKDPTMVLHKAVYRSLGNNLWRRTKMERLHLFSDDEVPADVMQNVSNQIRQLRKVPKKIGEYNEEELDEFPKLFDLPKDYCPE</sequence>
<dbReference type="InterPro" id="IPR011680">
    <property type="entry name" value="FEZ"/>
</dbReference>